<evidence type="ECO:0000313" key="1">
    <source>
        <dbReference type="EMBL" id="CAD1527613.1"/>
    </source>
</evidence>
<reference evidence="1" key="1">
    <citation type="submission" date="2020-07" db="EMBL/GenBank/DDBJ databases">
        <authorList>
            <person name="Ferguson B K."/>
        </authorList>
    </citation>
    <scope>NUCLEOTIDE SEQUENCE</scope>
    <source>
        <strain evidence="1">L06</strain>
    </source>
</reference>
<dbReference type="AlphaFoldDB" id="A0A6V7HMZ1"/>
<dbReference type="EMBL" id="CADCXW020000001">
    <property type="protein sequence ID" value="CAD1527613.1"/>
    <property type="molecule type" value="Genomic_DNA"/>
</dbReference>
<gene>
    <name evidence="1" type="ORF">BBRV_LOCUS48</name>
</gene>
<sequence>MSLALACITELFVSAPIGILRAASTIDESMPAHCHPIGGSVLVQIFCAALYSSLLQISLKSPRSIHPVDKSDVEETPRSVAESYSFDPYDRSAAATALAEALCSIDEDNKHTDQIQALLSLIHKW</sequence>
<organism evidence="1">
    <name type="scientific">Bracon brevicornis</name>
    <dbReference type="NCBI Taxonomy" id="1563983"/>
    <lineage>
        <taxon>Eukaryota</taxon>
        <taxon>Metazoa</taxon>
        <taxon>Ecdysozoa</taxon>
        <taxon>Arthropoda</taxon>
        <taxon>Hexapoda</taxon>
        <taxon>Insecta</taxon>
        <taxon>Pterygota</taxon>
        <taxon>Neoptera</taxon>
        <taxon>Endopterygota</taxon>
        <taxon>Hymenoptera</taxon>
        <taxon>Apocrita</taxon>
        <taxon>Ichneumonoidea</taxon>
        <taxon>Braconidae</taxon>
        <taxon>Braconinae</taxon>
        <taxon>Bracon</taxon>
    </lineage>
</organism>
<proteinExistence type="predicted"/>
<protein>
    <submittedName>
        <fullName evidence="1">Uncharacterized protein</fullName>
    </submittedName>
</protein>
<accession>A0A6V7HMZ1</accession>
<name>A0A6V7HMZ1_9HYME</name>